<dbReference type="InterPro" id="IPR027417">
    <property type="entry name" value="P-loop_NTPase"/>
</dbReference>
<dbReference type="Gene3D" id="1.10.150.400">
    <property type="match status" value="1"/>
</dbReference>
<proteinExistence type="predicted"/>
<gene>
    <name evidence="2" type="ORF">PKB_5502</name>
</gene>
<dbReference type="EMBL" id="HG322950">
    <property type="protein sequence ID" value="CDF86812.1"/>
    <property type="molecule type" value="Genomic_DNA"/>
</dbReference>
<dbReference type="SUPFAM" id="SSF56784">
    <property type="entry name" value="HAD-like"/>
    <property type="match status" value="1"/>
</dbReference>
<evidence type="ECO:0000256" key="1">
    <source>
        <dbReference type="SAM" id="Coils"/>
    </source>
</evidence>
<dbReference type="InterPro" id="IPR023214">
    <property type="entry name" value="HAD_sf"/>
</dbReference>
<dbReference type="Pfam" id="PF13469">
    <property type="entry name" value="Sulfotransfer_3"/>
    <property type="match status" value="1"/>
</dbReference>
<dbReference type="InterPro" id="IPR036412">
    <property type="entry name" value="HAD-like_sf"/>
</dbReference>
<evidence type="ECO:0000313" key="2">
    <source>
        <dbReference type="EMBL" id="CDF86812.1"/>
    </source>
</evidence>
<dbReference type="InterPro" id="IPR007739">
    <property type="entry name" value="RgpF"/>
</dbReference>
<keyword evidence="1" id="KW-0175">Coiled coil</keyword>
<accession>A0A024HQF6</accession>
<sequence length="1324" mass="149376">MQERQRAVVVLGMHRSGTSAIARGLTTLGVELGGNLMPAAQNNNERGFWEDQEIVDINTDVLDTLGHSWHSLKPLASERLASLEDSPLMRRAVDYLREHFSGYPIFGLKDPRISLLLPFWMRVFELAGIDPAFVISLRHPLSVAQSLEKRDGFSHPKSLYLWLDYMLQSLLHSRGQRAVVLSYDNLMHRPAEQIVRLGEHLGLNAPPAAELEEYVERFLSADLQHNRATDDIEQLSGTAPAEVIECFELLNSLAADELQLASPQAILRTEALAEHCRALEPTLHTLHRQDRLHDEALQEARALIDSLQFVVAKQTQELEDAQQRLTEIARLSANLAQVEANLVSAQASLDEVRQSASWVVTKPLRFASRIARGRRSEAIVSLRNYLHQVGRSLYWRIPAKQRDRLLLTAYRRLGFAFQGLGHYERWKRQNSQQTLSELTWPTELTDINQVAPCESLNGSVAIHLHMYYSDLADEFRGYLGNMPFPYDLFVSVKDEAGRQTCQEAFANLPQLGALRIEVVPNRGRDIAPMFCQFGDALRQYDYLLHLHSKKSLFNNGATDGWREYLCQALSGSERQVRAIFELLQSGRAGIVYPQNFERLHYVANTWLANRAMGHQWCHRLGITQIPESYFHFPAGSMFWASRQALAPLFEAGITLEDFAEEAGQTDGTFAHCLERLLVLTSQKQGLAPAILRCQRTNSWSAWRFDSYLARDEQELQQQIANPAIKTVAFDIFDTLLLRPLLDPESVKRLTAQRVDPSIGEKYLRYRAVAEARAREKAGRDITTAEIFDELGRLSGIEKGTLLALRQREEETEFASVAPRPQSIALLRYAKRLGKRVVLLSDMFLPQPVITAMLQKVGILQWDKLYLSGEIGVRKDSGQLYELALREEQLLPEQMLMIGDNERSDVQIPGDMGMGLMHMLKPVDLARGLPHWNRLVERVRAQGDLSAELALGLLLRRNFSKIAFGTYRPTAFSQGSAELLGYNVIGPLLTHFVTWLRERAQRDGIDRLYFLAREGKLLKSAFDLWSEREPSAVQSHYLVLSRRAVSVPQLQDFKDVLTLARPNYFSGTLENLIKARFGVQLSESDLQALDNLGLWKAGQLLDISNGDVSHIEPVLRHLLPRILEQAAHEAPALQRYLADSGLADGGAVAVVDVGYSGTIQRHLNAFLAHPINGYYMVTDELVDAFSESCKVFADGCFADRVSRATRGNCSLFDQNFMLEQLLSADDAQINHYTLNDTGEPVAHFQALSDQELAAREIRHQIQNGALAYLQDVLDVRATLHADFLPPRALAVDIWSTFSASPDDEERKLLKRLVLDDHYCGRGLVS</sequence>
<dbReference type="eggNOG" id="COG5610">
    <property type="taxonomic scope" value="Bacteria"/>
</dbReference>
<dbReference type="Pfam" id="PF05045">
    <property type="entry name" value="RgpF"/>
    <property type="match status" value="1"/>
</dbReference>
<dbReference type="HOGENOM" id="CLU_260315_0_0_6"/>
<evidence type="ECO:0000313" key="3">
    <source>
        <dbReference type="Proteomes" id="UP000025241"/>
    </source>
</evidence>
<dbReference type="STRING" id="1301098.PKB_5502"/>
<dbReference type="OrthoDB" id="9816424at2"/>
<dbReference type="Proteomes" id="UP000025241">
    <property type="component" value="Chromosome I"/>
</dbReference>
<dbReference type="RefSeq" id="WP_156958097.1">
    <property type="nucleotide sequence ID" value="NZ_HG322950.1"/>
</dbReference>
<dbReference type="Gene3D" id="3.40.50.300">
    <property type="entry name" value="P-loop containing nucleotide triphosphate hydrolases"/>
    <property type="match status" value="1"/>
</dbReference>
<keyword evidence="3" id="KW-1185">Reference proteome</keyword>
<protein>
    <submittedName>
        <fullName evidence="2">Uncharacterized protein</fullName>
    </submittedName>
</protein>
<reference evidence="2 3" key="1">
    <citation type="submission" date="2013-03" db="EMBL/GenBank/DDBJ databases">
        <authorList>
            <person name="Linke B."/>
        </authorList>
    </citation>
    <scope>NUCLEOTIDE SEQUENCE [LARGE SCALE GENOMIC DNA]</scope>
    <source>
        <strain evidence="2 3">B13</strain>
    </source>
</reference>
<organism evidence="2 3">
    <name type="scientific">Pseudomonas knackmussii (strain DSM 6978 / CCUG 54928 / LMG 23759 / B13)</name>
    <dbReference type="NCBI Taxonomy" id="1301098"/>
    <lineage>
        <taxon>Bacteria</taxon>
        <taxon>Pseudomonadati</taxon>
        <taxon>Pseudomonadota</taxon>
        <taxon>Gammaproteobacteria</taxon>
        <taxon>Pseudomonadales</taxon>
        <taxon>Pseudomonadaceae</taxon>
        <taxon>Pseudomonas</taxon>
    </lineage>
</organism>
<dbReference type="KEGG" id="pkc:PKB_5502"/>
<dbReference type="Pfam" id="PF00702">
    <property type="entry name" value="Hydrolase"/>
    <property type="match status" value="1"/>
</dbReference>
<dbReference type="PATRIC" id="fig|1301098.3.peg.5480"/>
<dbReference type="Gene3D" id="3.40.50.1000">
    <property type="entry name" value="HAD superfamily/HAD-like"/>
    <property type="match status" value="1"/>
</dbReference>
<reference evidence="2 3" key="2">
    <citation type="submission" date="2014-05" db="EMBL/GenBank/DDBJ databases">
        <title>Genome sequence of the 3-chlorobenzoate degrading bacterium Pseudomonas knackmussii B13 shows multiple evidence for horizontal gene transfer.</title>
        <authorList>
            <person name="Miyazaki R."/>
            <person name="Bertelli C."/>
            <person name="Falquet L."/>
            <person name="Robinson-Rechavi M."/>
            <person name="Gharib W."/>
            <person name="Roy S."/>
            <person name="Van der Meer J.R."/>
        </authorList>
    </citation>
    <scope>NUCLEOTIDE SEQUENCE [LARGE SCALE GENOMIC DNA]</scope>
    <source>
        <strain evidence="2 3">B13</strain>
    </source>
</reference>
<name>A0A024HQF6_PSEKB</name>
<dbReference type="eggNOG" id="COG3754">
    <property type="taxonomic scope" value="Bacteria"/>
</dbReference>
<dbReference type="SUPFAM" id="SSF52540">
    <property type="entry name" value="P-loop containing nucleoside triphosphate hydrolases"/>
    <property type="match status" value="1"/>
</dbReference>
<feature type="coiled-coil region" evidence="1">
    <location>
        <begin position="304"/>
        <end position="355"/>
    </location>
</feature>
<dbReference type="eggNOG" id="COG3551">
    <property type="taxonomic scope" value="Bacteria"/>
</dbReference>